<protein>
    <submittedName>
        <fullName evidence="2">Uncharacterized protein</fullName>
    </submittedName>
</protein>
<gene>
    <name evidence="2" type="ORF">GBAR_LOCUS1423</name>
</gene>
<dbReference type="Proteomes" id="UP001174909">
    <property type="component" value="Unassembled WGS sequence"/>
</dbReference>
<comment type="caution">
    <text evidence="2">The sequence shown here is derived from an EMBL/GenBank/DDBJ whole genome shotgun (WGS) entry which is preliminary data.</text>
</comment>
<accession>A0AA35QX96</accession>
<dbReference type="AlphaFoldDB" id="A0AA35QX96"/>
<sequence>MVEMNYKTAHIIYATMGYYIGIYSLCIWQYKRVSGPSLPWQTLPWTRWHTSTWRERRQVVQSC</sequence>
<proteinExistence type="predicted"/>
<dbReference type="EMBL" id="CASHTH010000211">
    <property type="protein sequence ID" value="CAI7994309.1"/>
    <property type="molecule type" value="Genomic_DNA"/>
</dbReference>
<feature type="transmembrane region" description="Helical" evidence="1">
    <location>
        <begin position="12"/>
        <end position="30"/>
    </location>
</feature>
<keyword evidence="3" id="KW-1185">Reference proteome</keyword>
<keyword evidence="1" id="KW-0472">Membrane</keyword>
<organism evidence="2 3">
    <name type="scientific">Geodia barretti</name>
    <name type="common">Barrett's horny sponge</name>
    <dbReference type="NCBI Taxonomy" id="519541"/>
    <lineage>
        <taxon>Eukaryota</taxon>
        <taxon>Metazoa</taxon>
        <taxon>Porifera</taxon>
        <taxon>Demospongiae</taxon>
        <taxon>Heteroscleromorpha</taxon>
        <taxon>Tetractinellida</taxon>
        <taxon>Astrophorina</taxon>
        <taxon>Geodiidae</taxon>
        <taxon>Geodia</taxon>
    </lineage>
</organism>
<evidence type="ECO:0000313" key="3">
    <source>
        <dbReference type="Proteomes" id="UP001174909"/>
    </source>
</evidence>
<keyword evidence="1" id="KW-0812">Transmembrane</keyword>
<keyword evidence="1" id="KW-1133">Transmembrane helix</keyword>
<evidence type="ECO:0000313" key="2">
    <source>
        <dbReference type="EMBL" id="CAI7994309.1"/>
    </source>
</evidence>
<name>A0AA35QX96_GEOBA</name>
<evidence type="ECO:0000256" key="1">
    <source>
        <dbReference type="SAM" id="Phobius"/>
    </source>
</evidence>
<reference evidence="2" key="1">
    <citation type="submission" date="2023-03" db="EMBL/GenBank/DDBJ databases">
        <authorList>
            <person name="Steffen K."/>
            <person name="Cardenas P."/>
        </authorList>
    </citation>
    <scope>NUCLEOTIDE SEQUENCE</scope>
</reference>